<name>A0A067PZY9_9AGAM</name>
<feature type="region of interest" description="Disordered" evidence="9">
    <location>
        <begin position="49"/>
        <end position="77"/>
    </location>
</feature>
<dbReference type="EC" id="2.3.2.31" evidence="2"/>
<dbReference type="PANTHER" id="PTHR11685">
    <property type="entry name" value="RBR FAMILY RING FINGER AND IBR DOMAIN-CONTAINING"/>
    <property type="match status" value="1"/>
</dbReference>
<sequence>MSTTGPSNAQNELPIGVTNTRYSFIRGINLSAVRRLRKTKSTSMIQAVDVPQQPEDSQSLDEINQSHSIDHSPSLTPKTGKFSKVISRFTSSRRRASLYEAPAPKELLPTGNTCVVCQDPIMGVEVRGACGHFLDKACALLLFELALKDETLFPPSCCQRRISFTKVRPHMTTELVELFREKKREFRTLKRVYCAKPSCSRFLAPVPTGVMKFRSKIYSCSCGTRTCSQCKAIVEPGVKHGCETNDGNSEVLSLSEKQNWARCPGCQNMVELRSGCYHMTCRCKTEFCYLCQARWKRCGCPQMGRATRWEDEVVAQPVRAVVRQAQVSNRLTVDHPPNPSQGSIALGANLFIAFLVILLLATTVLDF</sequence>
<keyword evidence="10" id="KW-1133">Transmembrane helix</keyword>
<evidence type="ECO:0000313" key="13">
    <source>
        <dbReference type="Proteomes" id="UP000027265"/>
    </source>
</evidence>
<feature type="domain" description="RING-type" evidence="11">
    <location>
        <begin position="110"/>
        <end position="310"/>
    </location>
</feature>
<evidence type="ECO:0000256" key="1">
    <source>
        <dbReference type="ARBA" id="ARBA00001798"/>
    </source>
</evidence>
<comment type="catalytic activity">
    <reaction evidence="1">
        <text>[E2 ubiquitin-conjugating enzyme]-S-ubiquitinyl-L-cysteine + [acceptor protein]-L-lysine = [E2 ubiquitin-conjugating enzyme]-L-cysteine + [acceptor protein]-N(6)-ubiquitinyl-L-lysine.</text>
        <dbReference type="EC" id="2.3.2.31"/>
    </reaction>
</comment>
<dbReference type="STRING" id="933084.A0A067PZY9"/>
<evidence type="ECO:0000256" key="2">
    <source>
        <dbReference type="ARBA" id="ARBA00012251"/>
    </source>
</evidence>
<evidence type="ECO:0000256" key="5">
    <source>
        <dbReference type="ARBA" id="ARBA00022737"/>
    </source>
</evidence>
<dbReference type="GO" id="GO:0016567">
    <property type="term" value="P:protein ubiquitination"/>
    <property type="evidence" value="ECO:0007669"/>
    <property type="project" value="InterPro"/>
</dbReference>
<evidence type="ECO:0000256" key="4">
    <source>
        <dbReference type="ARBA" id="ARBA00022723"/>
    </source>
</evidence>
<evidence type="ECO:0000259" key="11">
    <source>
        <dbReference type="PROSITE" id="PS51873"/>
    </source>
</evidence>
<keyword evidence="7" id="KW-0833">Ubl conjugation pathway</keyword>
<gene>
    <name evidence="12" type="ORF">JAAARDRAFT_205343</name>
</gene>
<evidence type="ECO:0000256" key="7">
    <source>
        <dbReference type="ARBA" id="ARBA00022786"/>
    </source>
</evidence>
<dbReference type="EMBL" id="KL197714">
    <property type="protein sequence ID" value="KDQ60388.1"/>
    <property type="molecule type" value="Genomic_DNA"/>
</dbReference>
<keyword evidence="5" id="KW-0677">Repeat</keyword>
<dbReference type="InterPro" id="IPR031127">
    <property type="entry name" value="E3_UB_ligase_RBR"/>
</dbReference>
<dbReference type="GO" id="GO:0008270">
    <property type="term" value="F:zinc ion binding"/>
    <property type="evidence" value="ECO:0007669"/>
    <property type="project" value="UniProtKB-KW"/>
</dbReference>
<evidence type="ECO:0000256" key="3">
    <source>
        <dbReference type="ARBA" id="ARBA00022679"/>
    </source>
</evidence>
<keyword evidence="8" id="KW-0862">Zinc</keyword>
<evidence type="ECO:0000256" key="6">
    <source>
        <dbReference type="ARBA" id="ARBA00022771"/>
    </source>
</evidence>
<keyword evidence="10" id="KW-0812">Transmembrane</keyword>
<dbReference type="Proteomes" id="UP000027265">
    <property type="component" value="Unassembled WGS sequence"/>
</dbReference>
<accession>A0A067PZY9</accession>
<dbReference type="GO" id="GO:0061630">
    <property type="term" value="F:ubiquitin protein ligase activity"/>
    <property type="evidence" value="ECO:0007669"/>
    <property type="project" value="UniProtKB-EC"/>
</dbReference>
<reference evidence="13" key="1">
    <citation type="journal article" date="2014" name="Proc. Natl. Acad. Sci. U.S.A.">
        <title>Extensive sampling of basidiomycete genomes demonstrates inadequacy of the white-rot/brown-rot paradigm for wood decay fungi.</title>
        <authorList>
            <person name="Riley R."/>
            <person name="Salamov A.A."/>
            <person name="Brown D.W."/>
            <person name="Nagy L.G."/>
            <person name="Floudas D."/>
            <person name="Held B.W."/>
            <person name="Levasseur A."/>
            <person name="Lombard V."/>
            <person name="Morin E."/>
            <person name="Otillar R."/>
            <person name="Lindquist E.A."/>
            <person name="Sun H."/>
            <person name="LaButti K.M."/>
            <person name="Schmutz J."/>
            <person name="Jabbour D."/>
            <person name="Luo H."/>
            <person name="Baker S.E."/>
            <person name="Pisabarro A.G."/>
            <person name="Walton J.D."/>
            <person name="Blanchette R.A."/>
            <person name="Henrissat B."/>
            <person name="Martin F."/>
            <person name="Cullen D."/>
            <person name="Hibbett D.S."/>
            <person name="Grigoriev I.V."/>
        </authorList>
    </citation>
    <scope>NUCLEOTIDE SEQUENCE [LARGE SCALE GENOMIC DNA]</scope>
    <source>
        <strain evidence="13">MUCL 33604</strain>
    </source>
</reference>
<proteinExistence type="predicted"/>
<evidence type="ECO:0000256" key="8">
    <source>
        <dbReference type="ARBA" id="ARBA00022833"/>
    </source>
</evidence>
<organism evidence="12 13">
    <name type="scientific">Jaapia argillacea MUCL 33604</name>
    <dbReference type="NCBI Taxonomy" id="933084"/>
    <lineage>
        <taxon>Eukaryota</taxon>
        <taxon>Fungi</taxon>
        <taxon>Dikarya</taxon>
        <taxon>Basidiomycota</taxon>
        <taxon>Agaricomycotina</taxon>
        <taxon>Agaricomycetes</taxon>
        <taxon>Agaricomycetidae</taxon>
        <taxon>Jaapiales</taxon>
        <taxon>Jaapiaceae</taxon>
        <taxon>Jaapia</taxon>
    </lineage>
</organism>
<dbReference type="CDD" id="cd22584">
    <property type="entry name" value="Rcat_RBR_unk"/>
    <property type="match status" value="1"/>
</dbReference>
<dbReference type="SUPFAM" id="SSF57850">
    <property type="entry name" value="RING/U-box"/>
    <property type="match status" value="1"/>
</dbReference>
<dbReference type="OrthoDB" id="9977870at2759"/>
<keyword evidence="10" id="KW-0472">Membrane</keyword>
<keyword evidence="4" id="KW-0479">Metal-binding</keyword>
<dbReference type="HOGENOM" id="CLU_754522_0_0_1"/>
<dbReference type="Gene3D" id="1.20.120.1750">
    <property type="match status" value="1"/>
</dbReference>
<dbReference type="InParanoid" id="A0A067PZY9"/>
<protein>
    <recommendedName>
        <fullName evidence="2">RBR-type E3 ubiquitin transferase</fullName>
        <ecNumber evidence="2">2.3.2.31</ecNumber>
    </recommendedName>
</protein>
<dbReference type="InterPro" id="IPR044066">
    <property type="entry name" value="TRIAD_supradom"/>
</dbReference>
<dbReference type="InterPro" id="IPR002867">
    <property type="entry name" value="IBR_dom"/>
</dbReference>
<keyword evidence="13" id="KW-1185">Reference proteome</keyword>
<feature type="compositionally biased region" description="Polar residues" evidence="9">
    <location>
        <begin position="54"/>
        <end position="77"/>
    </location>
</feature>
<dbReference type="AlphaFoldDB" id="A0A067PZY9"/>
<dbReference type="Pfam" id="PF01485">
    <property type="entry name" value="IBR"/>
    <property type="match status" value="1"/>
</dbReference>
<feature type="transmembrane region" description="Helical" evidence="10">
    <location>
        <begin position="344"/>
        <end position="365"/>
    </location>
</feature>
<evidence type="ECO:0000256" key="10">
    <source>
        <dbReference type="SAM" id="Phobius"/>
    </source>
</evidence>
<keyword evidence="6" id="KW-0863">Zinc-finger</keyword>
<dbReference type="PROSITE" id="PS51873">
    <property type="entry name" value="TRIAD"/>
    <property type="match status" value="1"/>
</dbReference>
<evidence type="ECO:0000256" key="9">
    <source>
        <dbReference type="SAM" id="MobiDB-lite"/>
    </source>
</evidence>
<evidence type="ECO:0000313" key="12">
    <source>
        <dbReference type="EMBL" id="KDQ60388.1"/>
    </source>
</evidence>
<keyword evidence="3" id="KW-0808">Transferase</keyword>